<dbReference type="InterPro" id="IPR001910">
    <property type="entry name" value="Inosine/uridine_hydrolase_dom"/>
</dbReference>
<evidence type="ECO:0000256" key="2">
    <source>
        <dbReference type="ARBA" id="ARBA00022801"/>
    </source>
</evidence>
<proteinExistence type="inferred from homology"/>
<keyword evidence="6" id="KW-1185">Reference proteome</keyword>
<evidence type="ECO:0000256" key="3">
    <source>
        <dbReference type="ARBA" id="ARBA00023295"/>
    </source>
</evidence>
<evidence type="ECO:0000313" key="5">
    <source>
        <dbReference type="EMBL" id="WZN60763.1"/>
    </source>
</evidence>
<sequence>MAGRRKIIIDTDPGVDDAITIFAALLHPDVEVIGLTTIFGNCPTTKSTENALGLLELAERADVPVAKGSDCTFTGEEKLRIADFVHGDDGLGNTGGMRPKSKAVEATASEFILDCASKHPGEVTVLALGPLTNLAIALRDRPDVPLRSIVCLGGAFFVNGNVNPSAEANIFCDPHAADLVFGGRVPMQIVPLDVTCRCLFSSMDLETLAKEGGTIGKCVSDVSQFYADFHKRTYNLNGLMLHDPTAFIAVVRPDLFYWKSGAVRVACDGLLKGMTVMDENKKIWRGENPWTGREQHSVALQVDDRAVVDAVRATLLGKVQGRTE</sequence>
<accession>A0AAX4P4A7</accession>
<keyword evidence="3" id="KW-0326">Glycosidase</keyword>
<dbReference type="PANTHER" id="PTHR12304:SF4">
    <property type="entry name" value="URIDINE NUCLEOSIDASE"/>
    <property type="match status" value="1"/>
</dbReference>
<dbReference type="EMBL" id="CP151503">
    <property type="protein sequence ID" value="WZN60763.1"/>
    <property type="molecule type" value="Genomic_DNA"/>
</dbReference>
<gene>
    <name evidence="5" type="ORF">HKI87_03g22970</name>
</gene>
<dbReference type="InterPro" id="IPR036452">
    <property type="entry name" value="Ribo_hydro-like"/>
</dbReference>
<dbReference type="GO" id="GO:0008477">
    <property type="term" value="F:purine nucleosidase activity"/>
    <property type="evidence" value="ECO:0007669"/>
    <property type="project" value="TreeGrafter"/>
</dbReference>
<comment type="similarity">
    <text evidence="1">Belongs to the IUNH family.</text>
</comment>
<evidence type="ECO:0000313" key="6">
    <source>
        <dbReference type="Proteomes" id="UP001472866"/>
    </source>
</evidence>
<dbReference type="GO" id="GO:0005829">
    <property type="term" value="C:cytosol"/>
    <property type="evidence" value="ECO:0007669"/>
    <property type="project" value="TreeGrafter"/>
</dbReference>
<protein>
    <submittedName>
        <fullName evidence="5">Inosine-uridine nucleoside hydrolase</fullName>
    </submittedName>
</protein>
<feature type="domain" description="Inosine/uridine-preferring nucleoside hydrolase" evidence="4">
    <location>
        <begin position="7"/>
        <end position="308"/>
    </location>
</feature>
<reference evidence="5 6" key="1">
    <citation type="submission" date="2024-03" db="EMBL/GenBank/DDBJ databases">
        <title>Complete genome sequence of the green alga Chloropicon roscoffensis RCC1871.</title>
        <authorList>
            <person name="Lemieux C."/>
            <person name="Pombert J.-F."/>
            <person name="Otis C."/>
            <person name="Turmel M."/>
        </authorList>
    </citation>
    <scope>NUCLEOTIDE SEQUENCE [LARGE SCALE GENOMIC DNA]</scope>
    <source>
        <strain evidence="5 6">RCC1871</strain>
    </source>
</reference>
<name>A0AAX4P4A7_9CHLO</name>
<dbReference type="Gene3D" id="3.90.245.10">
    <property type="entry name" value="Ribonucleoside hydrolase-like"/>
    <property type="match status" value="1"/>
</dbReference>
<evidence type="ECO:0000259" key="4">
    <source>
        <dbReference type="Pfam" id="PF01156"/>
    </source>
</evidence>
<dbReference type="SUPFAM" id="SSF53590">
    <property type="entry name" value="Nucleoside hydrolase"/>
    <property type="match status" value="1"/>
</dbReference>
<dbReference type="Pfam" id="PF01156">
    <property type="entry name" value="IU_nuc_hydro"/>
    <property type="match status" value="1"/>
</dbReference>
<dbReference type="Proteomes" id="UP001472866">
    <property type="component" value="Chromosome 03"/>
</dbReference>
<dbReference type="GO" id="GO:0006152">
    <property type="term" value="P:purine nucleoside catabolic process"/>
    <property type="evidence" value="ECO:0007669"/>
    <property type="project" value="TreeGrafter"/>
</dbReference>
<keyword evidence="2 5" id="KW-0378">Hydrolase</keyword>
<dbReference type="CDD" id="cd02650">
    <property type="entry name" value="nuc_hydro_CaPnhB"/>
    <property type="match status" value="1"/>
</dbReference>
<dbReference type="InterPro" id="IPR023186">
    <property type="entry name" value="IUNH"/>
</dbReference>
<organism evidence="5 6">
    <name type="scientific">Chloropicon roscoffensis</name>
    <dbReference type="NCBI Taxonomy" id="1461544"/>
    <lineage>
        <taxon>Eukaryota</taxon>
        <taxon>Viridiplantae</taxon>
        <taxon>Chlorophyta</taxon>
        <taxon>Chloropicophyceae</taxon>
        <taxon>Chloropicales</taxon>
        <taxon>Chloropicaceae</taxon>
        <taxon>Chloropicon</taxon>
    </lineage>
</organism>
<evidence type="ECO:0000256" key="1">
    <source>
        <dbReference type="ARBA" id="ARBA00009176"/>
    </source>
</evidence>
<dbReference type="AlphaFoldDB" id="A0AAX4P4A7"/>
<dbReference type="PANTHER" id="PTHR12304">
    <property type="entry name" value="INOSINE-URIDINE PREFERRING NUCLEOSIDE HYDROLASE"/>
    <property type="match status" value="1"/>
</dbReference>